<dbReference type="AlphaFoldDB" id="A0A0E4H5D2"/>
<dbReference type="STRING" id="1608583.BN1356_01578"/>
<sequence>MNPTIQLLKKHVSVRNFKPQKLNKKEVETLVEAAQSASTASFLQAYSIISIDDEDLLEKIVEKGKLQSFILEAGHFFIFCGDFRRHADLAAHQKIDISGTLEGIDALMVGAIDASLAAQNLVIAAESLGMGACYIGGVRDGIEAIAELLHLPQYVFPIYGLVLGYSAKINDRKPRFPRTSIHHYNGYSKETLEKTNEYEEMTADYYFKRDSSKGPLTWSSTAFKSLLSRPRKHMKAFLNKQGLAKK</sequence>
<dbReference type="OrthoDB" id="9775805at2"/>
<evidence type="ECO:0000256" key="1">
    <source>
        <dbReference type="ARBA" id="ARBA00008366"/>
    </source>
</evidence>
<dbReference type="SUPFAM" id="SSF55469">
    <property type="entry name" value="FMN-dependent nitroreductase-like"/>
    <property type="match status" value="1"/>
</dbReference>
<dbReference type="NCBIfam" id="NF008033">
    <property type="entry name" value="PRK10765.1"/>
    <property type="match status" value="1"/>
</dbReference>
<dbReference type="InterPro" id="IPR029479">
    <property type="entry name" value="Nitroreductase"/>
</dbReference>
<evidence type="ECO:0000259" key="6">
    <source>
        <dbReference type="Pfam" id="PF00881"/>
    </source>
</evidence>
<reference evidence="8" key="1">
    <citation type="submission" date="2015-03" db="EMBL/GenBank/DDBJ databases">
        <authorList>
            <person name="Urmite Genomes"/>
        </authorList>
    </citation>
    <scope>NUCLEOTIDE SEQUENCE [LARGE SCALE GENOMIC DNA]</scope>
    <source>
        <strain evidence="8">FF10</strain>
    </source>
</reference>
<keyword evidence="4 5" id="KW-0560">Oxidoreductase</keyword>
<dbReference type="InterPro" id="IPR016446">
    <property type="entry name" value="Flavin_OxRdtase_Frp"/>
</dbReference>
<keyword evidence="5" id="KW-0521">NADP</keyword>
<keyword evidence="2 5" id="KW-0285">Flavoprotein</keyword>
<keyword evidence="8" id="KW-1185">Reference proteome</keyword>
<dbReference type="PANTHER" id="PTHR43425">
    <property type="entry name" value="OXYGEN-INSENSITIVE NADPH NITROREDUCTASE"/>
    <property type="match status" value="1"/>
</dbReference>
<organism evidence="7 8">
    <name type="scientific">Streptococcus varani</name>
    <dbReference type="NCBI Taxonomy" id="1608583"/>
    <lineage>
        <taxon>Bacteria</taxon>
        <taxon>Bacillati</taxon>
        <taxon>Bacillota</taxon>
        <taxon>Bacilli</taxon>
        <taxon>Lactobacillales</taxon>
        <taxon>Streptococcaceae</taxon>
        <taxon>Streptococcus</taxon>
    </lineage>
</organism>
<evidence type="ECO:0000256" key="5">
    <source>
        <dbReference type="PIRNR" id="PIRNR005426"/>
    </source>
</evidence>
<feature type="domain" description="Nitroreductase" evidence="6">
    <location>
        <begin position="9"/>
        <end position="165"/>
    </location>
</feature>
<dbReference type="RefSeq" id="WP_093650801.1">
    <property type="nucleotide sequence ID" value="NZ_CTEN01000003.1"/>
</dbReference>
<dbReference type="CDD" id="cd02146">
    <property type="entry name" value="NfsA-like"/>
    <property type="match status" value="1"/>
</dbReference>
<dbReference type="PANTHER" id="PTHR43425:SF3">
    <property type="entry name" value="NADPH-DEPENDENT OXIDOREDUCTASE"/>
    <property type="match status" value="1"/>
</dbReference>
<accession>A0A0E4H5D2</accession>
<dbReference type="GO" id="GO:0016491">
    <property type="term" value="F:oxidoreductase activity"/>
    <property type="evidence" value="ECO:0007669"/>
    <property type="project" value="UniProtKB-UniRule"/>
</dbReference>
<evidence type="ECO:0000256" key="4">
    <source>
        <dbReference type="ARBA" id="ARBA00023002"/>
    </source>
</evidence>
<proteinExistence type="inferred from homology"/>
<dbReference type="Pfam" id="PF00881">
    <property type="entry name" value="Nitroreductase"/>
    <property type="match status" value="1"/>
</dbReference>
<comment type="similarity">
    <text evidence="1 5">Belongs to the flavin oxidoreductase frp family.</text>
</comment>
<dbReference type="EMBL" id="CTEN01000003">
    <property type="protein sequence ID" value="CQR25237.1"/>
    <property type="molecule type" value="Genomic_DNA"/>
</dbReference>
<evidence type="ECO:0000313" key="7">
    <source>
        <dbReference type="EMBL" id="CQR25237.1"/>
    </source>
</evidence>
<evidence type="ECO:0000256" key="3">
    <source>
        <dbReference type="ARBA" id="ARBA00022643"/>
    </source>
</evidence>
<dbReference type="Proteomes" id="UP000198604">
    <property type="component" value="Unassembled WGS sequence"/>
</dbReference>
<dbReference type="InterPro" id="IPR000415">
    <property type="entry name" value="Nitroreductase-like"/>
</dbReference>
<keyword evidence="3 5" id="KW-0288">FMN</keyword>
<dbReference type="Gene3D" id="3.40.109.10">
    <property type="entry name" value="NADH Oxidase"/>
    <property type="match status" value="1"/>
</dbReference>
<evidence type="ECO:0000313" key="8">
    <source>
        <dbReference type="Proteomes" id="UP000198604"/>
    </source>
</evidence>
<protein>
    <submittedName>
        <fullName evidence="7">Nitro/flavin reductase</fullName>
    </submittedName>
</protein>
<dbReference type="PIRSF" id="PIRSF005426">
    <property type="entry name" value="Frp"/>
    <property type="match status" value="1"/>
</dbReference>
<name>A0A0E4H5D2_9STRE</name>
<gene>
    <name evidence="7" type="ORF">BN1356_01578</name>
</gene>
<evidence type="ECO:0000256" key="2">
    <source>
        <dbReference type="ARBA" id="ARBA00022630"/>
    </source>
</evidence>